<evidence type="ECO:0000313" key="1">
    <source>
        <dbReference type="EMBL" id="KAJ9070505.1"/>
    </source>
</evidence>
<evidence type="ECO:0000313" key="2">
    <source>
        <dbReference type="Proteomes" id="UP001165960"/>
    </source>
</evidence>
<name>A0ACC2T7D2_9FUNG</name>
<dbReference type="EMBL" id="QTSX02003572">
    <property type="protein sequence ID" value="KAJ9070505.1"/>
    <property type="molecule type" value="Genomic_DNA"/>
</dbReference>
<accession>A0ACC2T7D2</accession>
<sequence>MAFQARPASTVGFQLDSSMGRDSKSLADVRRSCNVPDNGAGVNNTSASIVQPA</sequence>
<reference evidence="1" key="1">
    <citation type="submission" date="2022-04" db="EMBL/GenBank/DDBJ databases">
        <title>Genome of the entomopathogenic fungus Entomophthora muscae.</title>
        <authorList>
            <person name="Elya C."/>
            <person name="Lovett B.R."/>
            <person name="Lee E."/>
            <person name="Macias A.M."/>
            <person name="Hajek A.E."/>
            <person name="De Bivort B.L."/>
            <person name="Kasson M.T."/>
            <person name="De Fine Licht H.H."/>
            <person name="Stajich J.E."/>
        </authorList>
    </citation>
    <scope>NUCLEOTIDE SEQUENCE</scope>
    <source>
        <strain evidence="1">Berkeley</strain>
    </source>
</reference>
<organism evidence="1 2">
    <name type="scientific">Entomophthora muscae</name>
    <dbReference type="NCBI Taxonomy" id="34485"/>
    <lineage>
        <taxon>Eukaryota</taxon>
        <taxon>Fungi</taxon>
        <taxon>Fungi incertae sedis</taxon>
        <taxon>Zoopagomycota</taxon>
        <taxon>Entomophthoromycotina</taxon>
        <taxon>Entomophthoromycetes</taxon>
        <taxon>Entomophthorales</taxon>
        <taxon>Entomophthoraceae</taxon>
        <taxon>Entomophthora</taxon>
    </lineage>
</organism>
<protein>
    <submittedName>
        <fullName evidence="1">Uncharacterized protein</fullName>
    </submittedName>
</protein>
<dbReference type="Proteomes" id="UP001165960">
    <property type="component" value="Unassembled WGS sequence"/>
</dbReference>
<gene>
    <name evidence="1" type="ORF">DSO57_1007433</name>
</gene>
<keyword evidence="2" id="KW-1185">Reference proteome</keyword>
<proteinExistence type="predicted"/>
<comment type="caution">
    <text evidence="1">The sequence shown here is derived from an EMBL/GenBank/DDBJ whole genome shotgun (WGS) entry which is preliminary data.</text>
</comment>